<name>A0A450YAZ5_9GAMM</name>
<gene>
    <name evidence="1" type="ORF">BECKTC1821D_GA0114238_100518</name>
</gene>
<evidence type="ECO:0000313" key="1">
    <source>
        <dbReference type="EMBL" id="VFK38643.1"/>
    </source>
</evidence>
<organism evidence="1">
    <name type="scientific">Candidatus Kentrum sp. TC</name>
    <dbReference type="NCBI Taxonomy" id="2126339"/>
    <lineage>
        <taxon>Bacteria</taxon>
        <taxon>Pseudomonadati</taxon>
        <taxon>Pseudomonadota</taxon>
        <taxon>Gammaproteobacteria</taxon>
        <taxon>Candidatus Kentrum</taxon>
    </lineage>
</organism>
<proteinExistence type="predicted"/>
<sequence>MKCQRKGNSGGKGCQREISCRCLSRADDSGDALGLFREGDNQQLFVGRVTDDRFLFDT</sequence>
<accession>A0A450YAZ5</accession>
<dbReference type="EMBL" id="CAADFS010000005">
    <property type="protein sequence ID" value="VFK38643.1"/>
    <property type="molecule type" value="Genomic_DNA"/>
</dbReference>
<reference evidence="1" key="1">
    <citation type="submission" date="2019-02" db="EMBL/GenBank/DDBJ databases">
        <authorList>
            <person name="Gruber-Vodicka R. H."/>
            <person name="Seah K. B. B."/>
        </authorList>
    </citation>
    <scope>NUCLEOTIDE SEQUENCE</scope>
    <source>
        <strain evidence="1">BECK_BZ123</strain>
    </source>
</reference>
<dbReference type="AlphaFoldDB" id="A0A450YAZ5"/>
<protein>
    <submittedName>
        <fullName evidence="1">Uncharacterized protein</fullName>
    </submittedName>
</protein>